<organism evidence="2 3">
    <name type="scientific">Intoshia linei</name>
    <dbReference type="NCBI Taxonomy" id="1819745"/>
    <lineage>
        <taxon>Eukaryota</taxon>
        <taxon>Metazoa</taxon>
        <taxon>Spiralia</taxon>
        <taxon>Lophotrochozoa</taxon>
        <taxon>Mesozoa</taxon>
        <taxon>Orthonectida</taxon>
        <taxon>Rhopaluridae</taxon>
        <taxon>Intoshia</taxon>
    </lineage>
</organism>
<dbReference type="Pfam" id="PF04218">
    <property type="entry name" value="CENP-B_N"/>
    <property type="match status" value="1"/>
</dbReference>
<gene>
    <name evidence="2" type="ORF">A3Q56_03381</name>
</gene>
<dbReference type="AlphaFoldDB" id="A0A177B3N6"/>
<dbReference type="Proteomes" id="UP000078046">
    <property type="component" value="Unassembled WGS sequence"/>
</dbReference>
<evidence type="ECO:0000259" key="1">
    <source>
        <dbReference type="Pfam" id="PF04218"/>
    </source>
</evidence>
<proteinExistence type="predicted"/>
<reference evidence="2 3" key="1">
    <citation type="submission" date="2016-04" db="EMBL/GenBank/DDBJ databases">
        <title>The genome of Intoshia linei affirms orthonectids as highly simplified spiralians.</title>
        <authorList>
            <person name="Mikhailov K.V."/>
            <person name="Slusarev G.S."/>
            <person name="Nikitin M.A."/>
            <person name="Logacheva M.D."/>
            <person name="Penin A."/>
            <person name="Aleoshin V."/>
            <person name="Panchin Y.V."/>
        </authorList>
    </citation>
    <scope>NUCLEOTIDE SEQUENCE [LARGE SCALE GENOMIC DNA]</scope>
    <source>
        <strain evidence="2">Intl2013</strain>
        <tissue evidence="2">Whole animal</tissue>
    </source>
</reference>
<accession>A0A177B3N6</accession>
<dbReference type="EMBL" id="LWCA01000372">
    <property type="protein sequence ID" value="OAF68888.1"/>
    <property type="molecule type" value="Genomic_DNA"/>
</dbReference>
<dbReference type="InterPro" id="IPR009057">
    <property type="entry name" value="Homeodomain-like_sf"/>
</dbReference>
<feature type="domain" description="HTH psq-type" evidence="1">
    <location>
        <begin position="4"/>
        <end position="47"/>
    </location>
</feature>
<dbReference type="OrthoDB" id="125347at2759"/>
<dbReference type="SUPFAM" id="SSF46689">
    <property type="entry name" value="Homeodomain-like"/>
    <property type="match status" value="1"/>
</dbReference>
<evidence type="ECO:0000313" key="3">
    <source>
        <dbReference type="Proteomes" id="UP000078046"/>
    </source>
</evidence>
<comment type="caution">
    <text evidence="2">The sequence shown here is derived from an EMBL/GenBank/DDBJ whole genome shotgun (WGS) entry which is preliminary data.</text>
</comment>
<dbReference type="InterPro" id="IPR007889">
    <property type="entry name" value="HTH_Psq"/>
</dbReference>
<dbReference type="GO" id="GO:0003677">
    <property type="term" value="F:DNA binding"/>
    <property type="evidence" value="ECO:0007669"/>
    <property type="project" value="InterPro"/>
</dbReference>
<protein>
    <recommendedName>
        <fullName evidence="1">HTH psq-type domain-containing protein</fullName>
    </recommendedName>
</protein>
<name>A0A177B3N6_9BILA</name>
<sequence>MQNNITLNKKLEILKLLNEGESVNEVARRMALSRSTIYTIQRNKSSIIDFYKGANVPEIIGKFKRMREPNSPVMRKELYSWFVEMRNNNTSNTDETVLVTANTMLNVDIHEDG</sequence>
<dbReference type="Gene3D" id="1.10.10.60">
    <property type="entry name" value="Homeodomain-like"/>
    <property type="match status" value="1"/>
</dbReference>
<keyword evidence="3" id="KW-1185">Reference proteome</keyword>
<evidence type="ECO:0000313" key="2">
    <source>
        <dbReference type="EMBL" id="OAF68888.1"/>
    </source>
</evidence>